<feature type="compositionally biased region" description="Basic and acidic residues" evidence="1">
    <location>
        <begin position="41"/>
        <end position="55"/>
    </location>
</feature>
<keyword evidence="3" id="KW-1185">Reference proteome</keyword>
<feature type="compositionally biased region" description="Basic and acidic residues" evidence="1">
    <location>
        <begin position="94"/>
        <end position="112"/>
    </location>
</feature>
<evidence type="ECO:0000256" key="1">
    <source>
        <dbReference type="SAM" id="MobiDB-lite"/>
    </source>
</evidence>
<dbReference type="AlphaFoldDB" id="A0A9W7T400"/>
<proteinExistence type="predicted"/>
<accession>A0A9W7T400</accession>
<feature type="region of interest" description="Disordered" evidence="1">
    <location>
        <begin position="1"/>
        <end position="69"/>
    </location>
</feature>
<feature type="region of interest" description="Disordered" evidence="1">
    <location>
        <begin position="82"/>
        <end position="163"/>
    </location>
</feature>
<dbReference type="EMBL" id="JAFHDT010000231">
    <property type="protein sequence ID" value="KAI7790124.1"/>
    <property type="molecule type" value="Genomic_DNA"/>
</dbReference>
<gene>
    <name evidence="2" type="ORF">IRJ41_004756</name>
</gene>
<evidence type="ECO:0000313" key="2">
    <source>
        <dbReference type="EMBL" id="KAI7790124.1"/>
    </source>
</evidence>
<dbReference type="Proteomes" id="UP001059041">
    <property type="component" value="Unassembled WGS sequence"/>
</dbReference>
<protein>
    <submittedName>
        <fullName evidence="2">Uncharacterized protein</fullName>
    </submittedName>
</protein>
<feature type="compositionally biased region" description="Acidic residues" evidence="1">
    <location>
        <begin position="132"/>
        <end position="148"/>
    </location>
</feature>
<feature type="compositionally biased region" description="Polar residues" evidence="1">
    <location>
        <begin position="29"/>
        <end position="39"/>
    </location>
</feature>
<name>A0A9W7T400_TRIRA</name>
<organism evidence="2 3">
    <name type="scientific">Triplophysa rosa</name>
    <name type="common">Cave loach</name>
    <dbReference type="NCBI Taxonomy" id="992332"/>
    <lineage>
        <taxon>Eukaryota</taxon>
        <taxon>Metazoa</taxon>
        <taxon>Chordata</taxon>
        <taxon>Craniata</taxon>
        <taxon>Vertebrata</taxon>
        <taxon>Euteleostomi</taxon>
        <taxon>Actinopterygii</taxon>
        <taxon>Neopterygii</taxon>
        <taxon>Teleostei</taxon>
        <taxon>Ostariophysi</taxon>
        <taxon>Cypriniformes</taxon>
        <taxon>Nemacheilidae</taxon>
        <taxon>Triplophysa</taxon>
    </lineage>
</organism>
<reference evidence="2" key="1">
    <citation type="submission" date="2021-02" db="EMBL/GenBank/DDBJ databases">
        <title>Comparative genomics reveals that relaxation of natural selection precedes convergent phenotypic evolution of cavefish.</title>
        <authorList>
            <person name="Peng Z."/>
        </authorList>
    </citation>
    <scope>NUCLEOTIDE SEQUENCE</scope>
    <source>
        <tissue evidence="2">Muscle</tissue>
    </source>
</reference>
<sequence>MQALQIVRKTSHLGPDSGKPEKRPCNSLPLESSETNLKQKTVKETKPRKDREKVKGVQSDMSGSEDFQDEDLVFQFPTCTDQFRTPADLNPEAEPFRPVEERHGERQRKEIEETAEALPEDQRVVDPVTPEDQSELSVDSESENDDMDTPYLNTYPRRERNRP</sequence>
<comment type="caution">
    <text evidence="2">The sequence shown here is derived from an EMBL/GenBank/DDBJ whole genome shotgun (WGS) entry which is preliminary data.</text>
</comment>
<evidence type="ECO:0000313" key="3">
    <source>
        <dbReference type="Proteomes" id="UP001059041"/>
    </source>
</evidence>